<accession>A0A834LM62</accession>
<feature type="compositionally biased region" description="Acidic residues" evidence="1">
    <location>
        <begin position="372"/>
        <end position="388"/>
    </location>
</feature>
<gene>
    <name evidence="3" type="ORF">RHSIM_Rhsim06G0096000</name>
</gene>
<organism evidence="3 4">
    <name type="scientific">Rhododendron simsii</name>
    <name type="common">Sims's rhododendron</name>
    <dbReference type="NCBI Taxonomy" id="118357"/>
    <lineage>
        <taxon>Eukaryota</taxon>
        <taxon>Viridiplantae</taxon>
        <taxon>Streptophyta</taxon>
        <taxon>Embryophyta</taxon>
        <taxon>Tracheophyta</taxon>
        <taxon>Spermatophyta</taxon>
        <taxon>Magnoliopsida</taxon>
        <taxon>eudicotyledons</taxon>
        <taxon>Gunneridae</taxon>
        <taxon>Pentapetalae</taxon>
        <taxon>asterids</taxon>
        <taxon>Ericales</taxon>
        <taxon>Ericaceae</taxon>
        <taxon>Ericoideae</taxon>
        <taxon>Rhodoreae</taxon>
        <taxon>Rhododendron</taxon>
    </lineage>
</organism>
<proteinExistence type="predicted"/>
<protein>
    <recommendedName>
        <fullName evidence="2">Putative plant transposon protein domain-containing protein</fullName>
    </recommendedName>
</protein>
<dbReference type="EMBL" id="WJXA01000006">
    <property type="protein sequence ID" value="KAF7140852.1"/>
    <property type="molecule type" value="Genomic_DNA"/>
</dbReference>
<keyword evidence="4" id="KW-1185">Reference proteome</keyword>
<feature type="compositionally biased region" description="Basic and acidic residues" evidence="1">
    <location>
        <begin position="1"/>
        <end position="16"/>
    </location>
</feature>
<dbReference type="Proteomes" id="UP000626092">
    <property type="component" value="Unassembled WGS sequence"/>
</dbReference>
<feature type="region of interest" description="Disordered" evidence="1">
    <location>
        <begin position="1"/>
        <end position="46"/>
    </location>
</feature>
<dbReference type="OrthoDB" id="1739886at2759"/>
<name>A0A834LM62_RHOSS</name>
<evidence type="ECO:0000259" key="2">
    <source>
        <dbReference type="Pfam" id="PF20167"/>
    </source>
</evidence>
<feature type="domain" description="Putative plant transposon protein" evidence="2">
    <location>
        <begin position="87"/>
        <end position="265"/>
    </location>
</feature>
<feature type="region of interest" description="Disordered" evidence="1">
    <location>
        <begin position="288"/>
        <end position="314"/>
    </location>
</feature>
<reference evidence="3" key="1">
    <citation type="submission" date="2019-11" db="EMBL/GenBank/DDBJ databases">
        <authorList>
            <person name="Liu Y."/>
            <person name="Hou J."/>
            <person name="Li T.-Q."/>
            <person name="Guan C.-H."/>
            <person name="Wu X."/>
            <person name="Wu H.-Z."/>
            <person name="Ling F."/>
            <person name="Zhang R."/>
            <person name="Shi X.-G."/>
            <person name="Ren J.-P."/>
            <person name="Chen E.-F."/>
            <person name="Sun J.-M."/>
        </authorList>
    </citation>
    <scope>NUCLEOTIDE SEQUENCE</scope>
    <source>
        <strain evidence="3">Adult_tree_wgs_1</strain>
        <tissue evidence="3">Leaves</tissue>
    </source>
</reference>
<feature type="compositionally biased region" description="Basic and acidic residues" evidence="1">
    <location>
        <begin position="28"/>
        <end position="46"/>
    </location>
</feature>
<evidence type="ECO:0000313" key="4">
    <source>
        <dbReference type="Proteomes" id="UP000626092"/>
    </source>
</evidence>
<dbReference type="Pfam" id="PF20167">
    <property type="entry name" value="Transposase_32"/>
    <property type="match status" value="1"/>
</dbReference>
<evidence type="ECO:0000313" key="3">
    <source>
        <dbReference type="EMBL" id="KAF7140852.1"/>
    </source>
</evidence>
<comment type="caution">
    <text evidence="3">The sequence shown here is derived from an EMBL/GenBank/DDBJ whole genome shotgun (WGS) entry which is preliminary data.</text>
</comment>
<feature type="region of interest" description="Disordered" evidence="1">
    <location>
        <begin position="366"/>
        <end position="420"/>
    </location>
</feature>
<dbReference type="AlphaFoldDB" id="A0A834LM62"/>
<sequence length="530" mass="60034">MGKERGYQRSDRRDGSRPSILKPATGEIEERAKRTAERDKKRKLDEAESAKRDWVKSVKTKGVTCERWVRKADFTGDPFIEVIKAQGLHFFFRPIAGFRDGVVRNFCSNMVVNRESKHITSTIGSKTIVVNPVAIATYLGEYQRPPSEVVTYPSQAWSHPLDEIRDALTDKPNSYKNDKFVSGKLRPAFRLINKLVHFNLNPHGSEATPSLKDGTLLFVFSRSEEKVDWAVQIWDVMANFKDKGPSNANIPFPAMITTMCEKAGVKEEKGDILGHHGCFKSIAKVTERKSSKMSHPSFKAGPSRPKAKKGAERKEQWNEIIVSNCEAIRAAQVRIEAYLRRMKRKQGKIMRYQKYCAAKIAVSTNEPYVPTTEDEQPTTSDEDEEAAESTEPLRDDTRKEKGVRLLPRVKKDNGDMTGPSPPCRVYGATYTRKGWDCCGRTAREIVRTVRAFASVHNPDIVVLVRAPNIEKHRNKFGVLGHMRFTDVKSMGGGTHGDVFVAYKSYMFDMEPNWSSILSEFPHFRVLLTLV</sequence>
<dbReference type="InterPro" id="IPR046796">
    <property type="entry name" value="Transposase_32_dom"/>
</dbReference>
<evidence type="ECO:0000256" key="1">
    <source>
        <dbReference type="SAM" id="MobiDB-lite"/>
    </source>
</evidence>
<feature type="compositionally biased region" description="Basic and acidic residues" evidence="1">
    <location>
        <begin position="391"/>
        <end position="414"/>
    </location>
</feature>